<dbReference type="Pfam" id="PF00496">
    <property type="entry name" value="SBP_bac_5"/>
    <property type="match status" value="1"/>
</dbReference>
<dbReference type="PANTHER" id="PTHR30290">
    <property type="entry name" value="PERIPLASMIC BINDING COMPONENT OF ABC TRANSPORTER"/>
    <property type="match status" value="1"/>
</dbReference>
<keyword evidence="4 7" id="KW-0732">Signal</keyword>
<dbReference type="CDD" id="cd08504">
    <property type="entry name" value="PBP2_OppA"/>
    <property type="match status" value="1"/>
</dbReference>
<evidence type="ECO:0000256" key="3">
    <source>
        <dbReference type="ARBA" id="ARBA00022448"/>
    </source>
</evidence>
<dbReference type="AlphaFoldDB" id="Q93QH7"/>
<dbReference type="PANTHER" id="PTHR30290:SF10">
    <property type="entry name" value="PERIPLASMIC OLIGOPEPTIDE-BINDING PROTEIN-RELATED"/>
    <property type="match status" value="1"/>
</dbReference>
<accession>Q93QH7</accession>
<evidence type="ECO:0000256" key="7">
    <source>
        <dbReference type="SAM" id="SignalP"/>
    </source>
</evidence>
<dbReference type="InterPro" id="IPR023765">
    <property type="entry name" value="SBP_5_CS"/>
</dbReference>
<dbReference type="GO" id="GO:0015031">
    <property type="term" value="P:protein transport"/>
    <property type="evidence" value="ECO:0007669"/>
    <property type="project" value="UniProtKB-KW"/>
</dbReference>
<protein>
    <submittedName>
        <fullName evidence="9">Truncated peptide binding protein</fullName>
    </submittedName>
</protein>
<evidence type="ECO:0000256" key="1">
    <source>
        <dbReference type="ARBA" id="ARBA00004193"/>
    </source>
</evidence>
<evidence type="ECO:0000256" key="2">
    <source>
        <dbReference type="ARBA" id="ARBA00005695"/>
    </source>
</evidence>
<reference evidence="9" key="1">
    <citation type="journal article" date="2000" name="Biochemistry">
        <title>Kinetics and structural requirements for the binding protein of the Di-tripeptide transport system of Lactococcus lactis.</title>
        <authorList>
            <person name="Sanz Y."/>
            <person name="Lanfermeijer F.C."/>
            <person name="Konings W.N."/>
            <person name="Poolman B."/>
        </authorList>
    </citation>
    <scope>NUCLEOTIDE SEQUENCE</scope>
    <source>
        <strain evidence="9">MG1363</strain>
    </source>
</reference>
<dbReference type="InterPro" id="IPR039424">
    <property type="entry name" value="SBP_5"/>
</dbReference>
<name>Q93QH7_9LACT</name>
<feature type="chain" id="PRO_5039052068" evidence="7">
    <location>
        <begin position="22"/>
        <end position="235"/>
    </location>
</feature>
<dbReference type="GO" id="GO:1904680">
    <property type="term" value="F:peptide transmembrane transporter activity"/>
    <property type="evidence" value="ECO:0007669"/>
    <property type="project" value="TreeGrafter"/>
</dbReference>
<dbReference type="EMBL" id="AF247635">
    <property type="protein sequence ID" value="AAK58897.1"/>
    <property type="molecule type" value="Genomic_DNA"/>
</dbReference>
<dbReference type="GO" id="GO:0005886">
    <property type="term" value="C:plasma membrane"/>
    <property type="evidence" value="ECO:0007669"/>
    <property type="project" value="UniProtKB-SubCell"/>
</dbReference>
<evidence type="ECO:0000256" key="5">
    <source>
        <dbReference type="ARBA" id="ARBA00022856"/>
    </source>
</evidence>
<evidence type="ECO:0000259" key="8">
    <source>
        <dbReference type="Pfam" id="PF00496"/>
    </source>
</evidence>
<dbReference type="FunFam" id="3.90.76.10:FF:000001">
    <property type="entry name" value="Oligopeptide ABC transporter substrate-binding protein"/>
    <property type="match status" value="1"/>
</dbReference>
<dbReference type="InterPro" id="IPR000914">
    <property type="entry name" value="SBP_5_dom"/>
</dbReference>
<keyword evidence="3" id="KW-0813">Transport</keyword>
<comment type="similarity">
    <text evidence="2">Belongs to the bacterial solute-binding protein 5 family.</text>
</comment>
<feature type="domain" description="Solute-binding protein family 5" evidence="8">
    <location>
        <begin position="78"/>
        <end position="235"/>
    </location>
</feature>
<sequence length="235" mass="25379">MKTWKKVTLGTVALGSAALLAACGNSGSSSSSSSKDIQWNLTSPIQTLDSSLATDTYSNIIIGNTNAGLTRVDKDGKAQPELAKSVDVSKDGLTYTFHLRDGLKWSNGDALTAKDFVYSWQRAVDPATASEYGYLLGPVKNANEINAGKADKSTLGVKATDDTTFVVTLAQPTPYFEFLTANSVYFPLNQKVVEKYGKQYGTSSEKMVYSGPYKFEKSKGWNGSNQTFSIVKNDD</sequence>
<dbReference type="Gene3D" id="3.40.190.10">
    <property type="entry name" value="Periplasmic binding protein-like II"/>
    <property type="match status" value="1"/>
</dbReference>
<keyword evidence="6" id="KW-0653">Protein transport</keyword>
<dbReference type="GO" id="GO:0015833">
    <property type="term" value="P:peptide transport"/>
    <property type="evidence" value="ECO:0007669"/>
    <property type="project" value="UniProtKB-KW"/>
</dbReference>
<evidence type="ECO:0000256" key="6">
    <source>
        <dbReference type="ARBA" id="ARBA00022927"/>
    </source>
</evidence>
<dbReference type="SUPFAM" id="SSF53850">
    <property type="entry name" value="Periplasmic binding protein-like II"/>
    <property type="match status" value="1"/>
</dbReference>
<organism evidence="9">
    <name type="scientific">Lactococcus lactis</name>
    <dbReference type="NCBI Taxonomy" id="1358"/>
    <lineage>
        <taxon>Bacteria</taxon>
        <taxon>Bacillati</taxon>
        <taxon>Bacillota</taxon>
        <taxon>Bacilli</taxon>
        <taxon>Lactobacillales</taxon>
        <taxon>Streptococcaceae</taxon>
        <taxon>Lactococcus</taxon>
    </lineage>
</organism>
<dbReference type="Gene3D" id="3.90.76.10">
    <property type="entry name" value="Dipeptide-binding Protein, Domain 1"/>
    <property type="match status" value="1"/>
</dbReference>
<dbReference type="PROSITE" id="PS01040">
    <property type="entry name" value="SBP_BACTERIAL_5"/>
    <property type="match status" value="1"/>
</dbReference>
<reference evidence="9" key="2">
    <citation type="submission" date="2000-03" db="EMBL/GenBank/DDBJ databases">
        <title>Genetic and functional characterization of dpp genes specifying a dipeptide transport system in Lactococcus lactis.</title>
        <authorList>
            <person name="Sanz Y."/>
            <person name="Lanfermeijer F.C."/>
            <person name="Renault P."/>
            <person name="Bolotin A."/>
            <person name="Konings W.N."/>
            <person name="Poolman B."/>
        </authorList>
    </citation>
    <scope>NUCLEOTIDE SEQUENCE</scope>
    <source>
        <strain evidence="9">MG1363</strain>
    </source>
</reference>
<comment type="subcellular location">
    <subcellularLocation>
        <location evidence="1">Cell membrane</location>
        <topology evidence="1">Lipid-anchor</topology>
    </subcellularLocation>
</comment>
<proteinExistence type="inferred from homology"/>
<feature type="signal peptide" evidence="7">
    <location>
        <begin position="1"/>
        <end position="21"/>
    </location>
</feature>
<keyword evidence="5" id="KW-0571">Peptide transport</keyword>
<dbReference type="PROSITE" id="PS51257">
    <property type="entry name" value="PROKAR_LIPOPROTEIN"/>
    <property type="match status" value="1"/>
</dbReference>
<evidence type="ECO:0000256" key="4">
    <source>
        <dbReference type="ARBA" id="ARBA00022729"/>
    </source>
</evidence>
<gene>
    <name evidence="9" type="primary">dppP</name>
</gene>
<evidence type="ECO:0000313" key="9">
    <source>
        <dbReference type="EMBL" id="AAK58897.1"/>
    </source>
</evidence>